<dbReference type="AlphaFoldDB" id="A0AA97FJD8"/>
<organism evidence="2 3">
    <name type="scientific">Microbacterium betulae</name>
    <dbReference type="NCBI Taxonomy" id="2981139"/>
    <lineage>
        <taxon>Bacteria</taxon>
        <taxon>Bacillati</taxon>
        <taxon>Actinomycetota</taxon>
        <taxon>Actinomycetes</taxon>
        <taxon>Micrococcales</taxon>
        <taxon>Microbacteriaceae</taxon>
        <taxon>Microbacterium</taxon>
    </lineage>
</organism>
<evidence type="ECO:0000313" key="2">
    <source>
        <dbReference type="EMBL" id="WOF23838.1"/>
    </source>
</evidence>
<protein>
    <submittedName>
        <fullName evidence="2">Uncharacterized protein</fullName>
    </submittedName>
</protein>
<dbReference type="RefSeq" id="WP_317140309.1">
    <property type="nucleotide sequence ID" value="NZ_CP118157.1"/>
</dbReference>
<dbReference type="KEGG" id="mbet:N8K70_03920"/>
<name>A0AA97FJD8_9MICO</name>
<feature type="compositionally biased region" description="Basic and acidic residues" evidence="1">
    <location>
        <begin position="141"/>
        <end position="152"/>
    </location>
</feature>
<evidence type="ECO:0000256" key="1">
    <source>
        <dbReference type="SAM" id="MobiDB-lite"/>
    </source>
</evidence>
<keyword evidence="3" id="KW-1185">Reference proteome</keyword>
<dbReference type="EMBL" id="CP118157">
    <property type="protein sequence ID" value="WOF23838.1"/>
    <property type="molecule type" value="Genomic_DNA"/>
</dbReference>
<evidence type="ECO:0000313" key="3">
    <source>
        <dbReference type="Proteomes" id="UP001305498"/>
    </source>
</evidence>
<feature type="region of interest" description="Disordered" evidence="1">
    <location>
        <begin position="124"/>
        <end position="152"/>
    </location>
</feature>
<reference evidence="2 3" key="1">
    <citation type="submission" date="2023-02" db="EMBL/GenBank/DDBJ databases">
        <title>Microbacterium betulae sp. nov., isolated from birch wood.</title>
        <authorList>
            <person name="Pasciak M."/>
            <person name="Pawlik K.J."/>
            <person name="Martynowski D."/>
            <person name="Laczmanski L."/>
            <person name="Ciekot J."/>
            <person name="Szponar B."/>
            <person name="Wojcik-Fatla A."/>
            <person name="Mackiewicz B."/>
            <person name="Farian E."/>
            <person name="Cholewa G."/>
            <person name="Cholewa A."/>
            <person name="Dutkiewicz J."/>
        </authorList>
    </citation>
    <scope>NUCLEOTIDE SEQUENCE [LARGE SCALE GENOMIC DNA]</scope>
    <source>
        <strain evidence="2 3">AB</strain>
    </source>
</reference>
<proteinExistence type="predicted"/>
<gene>
    <name evidence="2" type="ORF">N8K70_03920</name>
</gene>
<sequence>MALTGIAAEVTKPMVGVLLVERDPGILDREYGDPEAPTSVFEETVSQIVPEVISVVGPSPTGVVRDLAVQCIAYGVASSVEYAMFPEQQTAGDVGRGYFLKLKFNELLATLRSMPATGPGGLATGLSRASFPPARPYPDPAQHDRYGYRPYR</sequence>
<dbReference type="Proteomes" id="UP001305498">
    <property type="component" value="Chromosome"/>
</dbReference>
<accession>A0AA97FJD8</accession>